<dbReference type="InterPro" id="IPR016084">
    <property type="entry name" value="Haem_Oase-like_multi-hlx"/>
</dbReference>
<dbReference type="Pfam" id="PF01126">
    <property type="entry name" value="Heme_oxygenase"/>
    <property type="match status" value="1"/>
</dbReference>
<dbReference type="EMBL" id="JACIDR010000001">
    <property type="protein sequence ID" value="MBB3971919.1"/>
    <property type="molecule type" value="Genomic_DNA"/>
</dbReference>
<keyword evidence="2" id="KW-1185">Reference proteome</keyword>
<organism evidence="1 2">
    <name type="scientific">Hansschlegelia beijingensis</name>
    <dbReference type="NCBI Taxonomy" id="1133344"/>
    <lineage>
        <taxon>Bacteria</taxon>
        <taxon>Pseudomonadati</taxon>
        <taxon>Pseudomonadota</taxon>
        <taxon>Alphaproteobacteria</taxon>
        <taxon>Hyphomicrobiales</taxon>
        <taxon>Methylopilaceae</taxon>
        <taxon>Hansschlegelia</taxon>
    </lineage>
</organism>
<dbReference type="CDD" id="cd19166">
    <property type="entry name" value="HemeO-bac"/>
    <property type="match status" value="1"/>
</dbReference>
<sequence length="194" mass="20584">MTCPAYPNAGRAARLRRDTAASHAGLDRRIMAAEPFRDRARFAGFLSAQRSFLHHVEDLYHDPVLASWLPRLSGSSRLRAVNADAEDLGAPPLRAVPRLRATSAEGLGWLYVAEGSRLGGAVLAATADRLGLNAAFGARHLAPPPEGLGAFWRSFRSRLDAAPVPAEEEDAVLAGALAAFGFVSDAMTTSLTPA</sequence>
<evidence type="ECO:0000313" key="2">
    <source>
        <dbReference type="Proteomes" id="UP000528964"/>
    </source>
</evidence>
<dbReference type="SUPFAM" id="SSF48613">
    <property type="entry name" value="Heme oxygenase-like"/>
    <property type="match status" value="1"/>
</dbReference>
<dbReference type="InterPro" id="IPR016053">
    <property type="entry name" value="Haem_Oase-like"/>
</dbReference>
<protein>
    <submittedName>
        <fullName evidence="1">Heme oxygenase</fullName>
    </submittedName>
</protein>
<reference evidence="1 2" key="1">
    <citation type="submission" date="2020-08" db="EMBL/GenBank/DDBJ databases">
        <title>Genomic Encyclopedia of Type Strains, Phase IV (KMG-IV): sequencing the most valuable type-strain genomes for metagenomic binning, comparative biology and taxonomic classification.</title>
        <authorList>
            <person name="Goeker M."/>
        </authorList>
    </citation>
    <scope>NUCLEOTIDE SEQUENCE [LARGE SCALE GENOMIC DNA]</scope>
    <source>
        <strain evidence="1 2">DSM 25481</strain>
    </source>
</reference>
<name>A0A7W6CX46_9HYPH</name>
<dbReference type="Proteomes" id="UP000528964">
    <property type="component" value="Unassembled WGS sequence"/>
</dbReference>
<dbReference type="GO" id="GO:0006788">
    <property type="term" value="P:heme oxidation"/>
    <property type="evidence" value="ECO:0007669"/>
    <property type="project" value="InterPro"/>
</dbReference>
<accession>A0A7W6CX46</accession>
<dbReference type="GO" id="GO:0004392">
    <property type="term" value="F:heme oxygenase (decyclizing) activity"/>
    <property type="evidence" value="ECO:0007669"/>
    <property type="project" value="InterPro"/>
</dbReference>
<gene>
    <name evidence="1" type="ORF">GGR24_000552</name>
</gene>
<proteinExistence type="predicted"/>
<dbReference type="RefSeq" id="WP_210286008.1">
    <property type="nucleotide sequence ID" value="NZ_JACIDR010000001.1"/>
</dbReference>
<dbReference type="Gene3D" id="1.20.910.10">
    <property type="entry name" value="Heme oxygenase-like"/>
    <property type="match status" value="1"/>
</dbReference>
<evidence type="ECO:0000313" key="1">
    <source>
        <dbReference type="EMBL" id="MBB3971919.1"/>
    </source>
</evidence>
<dbReference type="AlphaFoldDB" id="A0A7W6CX46"/>
<comment type="caution">
    <text evidence="1">The sequence shown here is derived from an EMBL/GenBank/DDBJ whole genome shotgun (WGS) entry which is preliminary data.</text>
</comment>